<reference evidence="1" key="1">
    <citation type="submission" date="2022-02" db="EMBL/GenBank/DDBJ databases">
        <title>Plant Genome Project.</title>
        <authorList>
            <person name="Zhang R.-G."/>
        </authorList>
    </citation>
    <scope>NUCLEOTIDE SEQUENCE</scope>
    <source>
        <strain evidence="1">AT1</strain>
    </source>
</reference>
<gene>
    <name evidence="1" type="ORF">RHMOL_Rhmol01G0143200</name>
</gene>
<protein>
    <submittedName>
        <fullName evidence="1">Uncharacterized protein</fullName>
    </submittedName>
</protein>
<proteinExistence type="predicted"/>
<evidence type="ECO:0000313" key="1">
    <source>
        <dbReference type="EMBL" id="KAI8571752.1"/>
    </source>
</evidence>
<dbReference type="EMBL" id="CM046388">
    <property type="protein sequence ID" value="KAI8571752.1"/>
    <property type="molecule type" value="Genomic_DNA"/>
</dbReference>
<name>A0ACC0Q4E4_RHOML</name>
<comment type="caution">
    <text evidence="1">The sequence shown here is derived from an EMBL/GenBank/DDBJ whole genome shotgun (WGS) entry which is preliminary data.</text>
</comment>
<sequence length="63" mass="6741">MKSDSASAVSIAVGSSFSRGHGHNSGFPNPVFGHAFVGGCWLVIEVSCYWSLKLVLVIVEFVR</sequence>
<dbReference type="Proteomes" id="UP001062846">
    <property type="component" value="Chromosome 1"/>
</dbReference>
<keyword evidence="2" id="KW-1185">Reference proteome</keyword>
<evidence type="ECO:0000313" key="2">
    <source>
        <dbReference type="Proteomes" id="UP001062846"/>
    </source>
</evidence>
<organism evidence="1 2">
    <name type="scientific">Rhododendron molle</name>
    <name type="common">Chinese azalea</name>
    <name type="synonym">Azalea mollis</name>
    <dbReference type="NCBI Taxonomy" id="49168"/>
    <lineage>
        <taxon>Eukaryota</taxon>
        <taxon>Viridiplantae</taxon>
        <taxon>Streptophyta</taxon>
        <taxon>Embryophyta</taxon>
        <taxon>Tracheophyta</taxon>
        <taxon>Spermatophyta</taxon>
        <taxon>Magnoliopsida</taxon>
        <taxon>eudicotyledons</taxon>
        <taxon>Gunneridae</taxon>
        <taxon>Pentapetalae</taxon>
        <taxon>asterids</taxon>
        <taxon>Ericales</taxon>
        <taxon>Ericaceae</taxon>
        <taxon>Ericoideae</taxon>
        <taxon>Rhodoreae</taxon>
        <taxon>Rhododendron</taxon>
    </lineage>
</organism>
<accession>A0ACC0Q4E4</accession>